<proteinExistence type="predicted"/>
<comment type="caution">
    <text evidence="2">The sequence shown here is derived from an EMBL/GenBank/DDBJ whole genome shotgun (WGS) entry which is preliminary data.</text>
</comment>
<keyword evidence="1" id="KW-0732">Signal</keyword>
<dbReference type="Proteomes" id="UP001161257">
    <property type="component" value="Unassembled WGS sequence"/>
</dbReference>
<feature type="signal peptide" evidence="1">
    <location>
        <begin position="1"/>
        <end position="20"/>
    </location>
</feature>
<evidence type="ECO:0000313" key="2">
    <source>
        <dbReference type="EMBL" id="GLO34888.1"/>
    </source>
</evidence>
<protein>
    <submittedName>
        <fullName evidence="2">Uncharacterized protein</fullName>
    </submittedName>
</protein>
<reference evidence="2" key="1">
    <citation type="submission" date="2023-01" db="EMBL/GenBank/DDBJ databases">
        <title>Whole-genome sequence of Pseudomonas putida NBRC 14671.</title>
        <authorList>
            <person name="Morohoshi T."/>
            <person name="Someya N."/>
        </authorList>
    </citation>
    <scope>NUCLEOTIDE SEQUENCE</scope>
    <source>
        <strain evidence="2">NBRC 14671</strain>
    </source>
</reference>
<evidence type="ECO:0000313" key="3">
    <source>
        <dbReference type="Proteomes" id="UP001161257"/>
    </source>
</evidence>
<evidence type="ECO:0000256" key="1">
    <source>
        <dbReference type="SAM" id="SignalP"/>
    </source>
</evidence>
<sequence length="110" mass="11698">MSRMITAFLALALMPAVSGAATLHVPSDSKATYTILARDTSGNERTITTKRVGSSGTSYSRRLYNCADRTVKYLGSGETLEQMKASQPDPRMGSIVSGSIADYVGAEACR</sequence>
<feature type="chain" id="PRO_5041441441" evidence="1">
    <location>
        <begin position="21"/>
        <end position="110"/>
    </location>
</feature>
<organism evidence="2 3">
    <name type="scientific">Pseudomonas putida</name>
    <name type="common">Arthrobacter siderocapsulatus</name>
    <dbReference type="NCBI Taxonomy" id="303"/>
    <lineage>
        <taxon>Bacteria</taxon>
        <taxon>Pseudomonadati</taxon>
        <taxon>Pseudomonadota</taxon>
        <taxon>Gammaproteobacteria</taxon>
        <taxon>Pseudomonadales</taxon>
        <taxon>Pseudomonadaceae</taxon>
        <taxon>Pseudomonas</taxon>
    </lineage>
</organism>
<gene>
    <name evidence="2" type="ORF">PPUN14671_17210</name>
</gene>
<dbReference type="EMBL" id="BSKJ01000003">
    <property type="protein sequence ID" value="GLO34888.1"/>
    <property type="molecule type" value="Genomic_DNA"/>
</dbReference>
<dbReference type="AlphaFoldDB" id="A0AA37RD12"/>
<accession>A0AA37RD12</accession>
<name>A0AA37RD12_PSEPU</name>